<dbReference type="EMBL" id="JBGBPQ010000032">
    <property type="protein sequence ID" value="KAL1495357.1"/>
    <property type="molecule type" value="Genomic_DNA"/>
</dbReference>
<reference evidence="2 3" key="1">
    <citation type="journal article" date="2024" name="Science">
        <title>Giant polyketide synthase enzymes in the biosynthesis of giant marine polyether toxins.</title>
        <authorList>
            <person name="Fallon T.R."/>
            <person name="Shende V.V."/>
            <person name="Wierzbicki I.H."/>
            <person name="Pendleton A.L."/>
            <person name="Watervoot N.F."/>
            <person name="Auber R.P."/>
            <person name="Gonzalez D.J."/>
            <person name="Wisecaver J.H."/>
            <person name="Moore B.S."/>
        </authorList>
    </citation>
    <scope>NUCLEOTIDE SEQUENCE [LARGE SCALE GENOMIC DNA]</scope>
    <source>
        <strain evidence="2 3">12B1</strain>
    </source>
</reference>
<feature type="region of interest" description="Disordered" evidence="1">
    <location>
        <begin position="394"/>
        <end position="413"/>
    </location>
</feature>
<comment type="caution">
    <text evidence="2">The sequence shown here is derived from an EMBL/GenBank/DDBJ whole genome shotgun (WGS) entry which is preliminary data.</text>
</comment>
<sequence length="682" mass="74780">MGPPLPAAQGPALPRAPVLPAALPYLGMALLLGALGWLGPWTAPVAAWDVAVSSHPLRPLATALPTTVSSHPLRPLATALPTTVSSHPLRPLATALPTTVSSHPLRPLATALPTNASLASLSSSSPSSPQPPLSAERLATPTPPRCSVVFFHHLEKTGGTTLRSVLQRHAQLAQFDLISFVNRFDKLQFQMVLHRLDTLMETAGGLDGLRLAVEIHIGGHLHHPYFSKYTLPDLLFLRSRLRAKGCRCSLVSLLRHPLLQHLSWHYHFCNHRVPLCFWSNPPDCQARLAMGLTCHDGTQLRALTPRHSEAVDFMWRSFDLVGITELFDEFVLLLSDLIGLPHPAYRMQIVADHTLSLQQAQRRWTSRSCASLLASPPADLMSLIGKRMSGSAANALRHQQAQGRSSTGGPRGHMECRGYGPCEVRGASAAAKAKDMIFNASSCAAVTPREVLQRMCAHLALDETLYLAARARFEKAAAASPRLGRRVALLREAGNQLEARASAQASQPVRQLEAISGVQLQRDYETASGGGVPWHINELVPSYQAYARARFSCAGCSGDVVPEKDLIGCWPLWNQFAPDELRYVCNRTWTADPGLHDEKRYKAGQAPMPCWRTCWVSIVNPEERHCTPECPSASSALAASKWRANWDQKLQVYLSSGEGRRAVETVDFVDPVPMENFIYRVY</sequence>
<evidence type="ECO:0000256" key="1">
    <source>
        <dbReference type="SAM" id="MobiDB-lite"/>
    </source>
</evidence>
<dbReference type="SUPFAM" id="SSF52540">
    <property type="entry name" value="P-loop containing nucleoside triphosphate hydrolases"/>
    <property type="match status" value="1"/>
</dbReference>
<evidence type="ECO:0000313" key="3">
    <source>
        <dbReference type="Proteomes" id="UP001515480"/>
    </source>
</evidence>
<dbReference type="InterPro" id="IPR027417">
    <property type="entry name" value="P-loop_NTPase"/>
</dbReference>
<evidence type="ECO:0000313" key="2">
    <source>
        <dbReference type="EMBL" id="KAL1495357.1"/>
    </source>
</evidence>
<name>A0AB34IC37_PRYPA</name>
<feature type="compositionally biased region" description="Polar residues" evidence="1">
    <location>
        <begin position="397"/>
        <end position="408"/>
    </location>
</feature>
<gene>
    <name evidence="2" type="ORF">AB1Y20_016726</name>
</gene>
<keyword evidence="3" id="KW-1185">Reference proteome</keyword>
<proteinExistence type="predicted"/>
<dbReference type="AlphaFoldDB" id="A0AB34IC37"/>
<dbReference type="Proteomes" id="UP001515480">
    <property type="component" value="Unassembled WGS sequence"/>
</dbReference>
<dbReference type="Gene3D" id="3.40.50.300">
    <property type="entry name" value="P-loop containing nucleotide triphosphate hydrolases"/>
    <property type="match status" value="1"/>
</dbReference>
<accession>A0AB34IC37</accession>
<evidence type="ECO:0008006" key="4">
    <source>
        <dbReference type="Google" id="ProtNLM"/>
    </source>
</evidence>
<protein>
    <recommendedName>
        <fullName evidence="4">Protein xylosyltransferase</fullName>
    </recommendedName>
</protein>
<organism evidence="2 3">
    <name type="scientific">Prymnesium parvum</name>
    <name type="common">Toxic golden alga</name>
    <dbReference type="NCBI Taxonomy" id="97485"/>
    <lineage>
        <taxon>Eukaryota</taxon>
        <taxon>Haptista</taxon>
        <taxon>Haptophyta</taxon>
        <taxon>Prymnesiophyceae</taxon>
        <taxon>Prymnesiales</taxon>
        <taxon>Prymnesiaceae</taxon>
        <taxon>Prymnesium</taxon>
    </lineage>
</organism>
<feature type="region of interest" description="Disordered" evidence="1">
    <location>
        <begin position="119"/>
        <end position="140"/>
    </location>
</feature>